<dbReference type="PANTHER" id="PTHR23062:SF3">
    <property type="entry name" value="ANF_RECEPTOR DOMAIN-CONTAINING PROTEIN-RELATED"/>
    <property type="match status" value="1"/>
</dbReference>
<dbReference type="EMBL" id="PDUG01000001">
    <property type="protein sequence ID" value="PIC53859.1"/>
    <property type="molecule type" value="Genomic_DNA"/>
</dbReference>
<protein>
    <submittedName>
        <fullName evidence="2">Uncharacterized protein</fullName>
    </submittedName>
</protein>
<evidence type="ECO:0000313" key="3">
    <source>
        <dbReference type="Proteomes" id="UP000230233"/>
    </source>
</evidence>
<proteinExistence type="predicted"/>
<dbReference type="OrthoDB" id="10540120at2759"/>
<accession>A0A2G5VPW2</accession>
<evidence type="ECO:0000256" key="1">
    <source>
        <dbReference type="SAM" id="MobiDB-lite"/>
    </source>
</evidence>
<gene>
    <name evidence="2" type="primary">Cnig_chr_I.g3374</name>
    <name evidence="2" type="ORF">B9Z55_003374</name>
</gene>
<name>A0A2G5VPW2_9PELO</name>
<keyword evidence="3" id="KW-1185">Reference proteome</keyword>
<reference evidence="3" key="1">
    <citation type="submission" date="2017-10" db="EMBL/GenBank/DDBJ databases">
        <title>Rapid genome shrinkage in a self-fertile nematode reveals novel sperm competition proteins.</title>
        <authorList>
            <person name="Yin D."/>
            <person name="Schwarz E.M."/>
            <person name="Thomas C.G."/>
            <person name="Felde R.L."/>
            <person name="Korf I.F."/>
            <person name="Cutter A.D."/>
            <person name="Schartner C.M."/>
            <person name="Ralston E.J."/>
            <person name="Meyer B.J."/>
            <person name="Haag E.S."/>
        </authorList>
    </citation>
    <scope>NUCLEOTIDE SEQUENCE [LARGE SCALE GENOMIC DNA]</scope>
    <source>
        <strain evidence="3">JU1422</strain>
    </source>
</reference>
<feature type="region of interest" description="Disordered" evidence="1">
    <location>
        <begin position="8"/>
        <end position="30"/>
    </location>
</feature>
<dbReference type="AlphaFoldDB" id="A0A2G5VPW2"/>
<evidence type="ECO:0000313" key="2">
    <source>
        <dbReference type="EMBL" id="PIC53859.1"/>
    </source>
</evidence>
<comment type="caution">
    <text evidence="2">The sequence shown here is derived from an EMBL/GenBank/DDBJ whole genome shotgun (WGS) entry which is preliminary data.</text>
</comment>
<sequence length="232" mass="26257">MNTYMIIQKHPTNHTKSTKKPNPNQYDTSCRPETNSSTILFAYSNDLPPRTVLDTWNEILSGEGYFTWFGSVRFDIQNMNMTFQNHTLDVTSIIENNLPNPDQGFQSSSIGSNVFDVIEKFFSNTEAPVCGSRILILLKRYPKESDNSRLVSLIRSHHSIVHVVTSATPSGGSQPKAMYSVASQTNGMGLIEYDKYFPNFRSTPSKISICVGTVLQILEISKRMRMIFVILW</sequence>
<dbReference type="PANTHER" id="PTHR23062">
    <property type="entry name" value="HYPOTHETICAL PROTEIN C.ELEGANS"/>
    <property type="match status" value="1"/>
</dbReference>
<organism evidence="2 3">
    <name type="scientific">Caenorhabditis nigoni</name>
    <dbReference type="NCBI Taxonomy" id="1611254"/>
    <lineage>
        <taxon>Eukaryota</taxon>
        <taxon>Metazoa</taxon>
        <taxon>Ecdysozoa</taxon>
        <taxon>Nematoda</taxon>
        <taxon>Chromadorea</taxon>
        <taxon>Rhabditida</taxon>
        <taxon>Rhabditina</taxon>
        <taxon>Rhabditomorpha</taxon>
        <taxon>Rhabditoidea</taxon>
        <taxon>Rhabditidae</taxon>
        <taxon>Peloderinae</taxon>
        <taxon>Caenorhabditis</taxon>
    </lineage>
</organism>
<dbReference type="STRING" id="1611254.A0A2G5VPW2"/>
<feature type="compositionally biased region" description="Polar residues" evidence="1">
    <location>
        <begin position="20"/>
        <end position="30"/>
    </location>
</feature>
<dbReference type="Proteomes" id="UP000230233">
    <property type="component" value="Chromosome I"/>
</dbReference>
<dbReference type="GO" id="GO:0045087">
    <property type="term" value="P:innate immune response"/>
    <property type="evidence" value="ECO:0007669"/>
    <property type="project" value="TreeGrafter"/>
</dbReference>